<evidence type="ECO:0000256" key="2">
    <source>
        <dbReference type="ARBA" id="ARBA00022475"/>
    </source>
</evidence>
<feature type="domain" description="Type II secretion system protein GspF" evidence="7">
    <location>
        <begin position="153"/>
        <end position="277"/>
    </location>
</feature>
<dbReference type="PANTHER" id="PTHR35007:SF1">
    <property type="entry name" value="PILUS ASSEMBLY PROTEIN"/>
    <property type="match status" value="1"/>
</dbReference>
<organism evidence="8 9">
    <name type="scientific">Fictibacillus arsenicus</name>
    <dbReference type="NCBI Taxonomy" id="255247"/>
    <lineage>
        <taxon>Bacteria</taxon>
        <taxon>Bacillati</taxon>
        <taxon>Bacillota</taxon>
        <taxon>Bacilli</taxon>
        <taxon>Bacillales</taxon>
        <taxon>Fictibacillaceae</taxon>
        <taxon>Fictibacillus</taxon>
    </lineage>
</organism>
<keyword evidence="2" id="KW-1003">Cell membrane</keyword>
<dbReference type="InterPro" id="IPR042094">
    <property type="entry name" value="T2SS_GspF_sf"/>
</dbReference>
<dbReference type="AlphaFoldDB" id="A0A1V3GD89"/>
<comment type="caution">
    <text evidence="8">The sequence shown here is derived from an EMBL/GenBank/DDBJ whole genome shotgun (WGS) entry which is preliminary data.</text>
</comment>
<keyword evidence="4 6" id="KW-1133">Transmembrane helix</keyword>
<keyword evidence="3 6" id="KW-0812">Transmembrane</keyword>
<evidence type="ECO:0000256" key="1">
    <source>
        <dbReference type="ARBA" id="ARBA00004651"/>
    </source>
</evidence>
<gene>
    <name evidence="8" type="ORF">UN64_06410</name>
</gene>
<evidence type="ECO:0000256" key="3">
    <source>
        <dbReference type="ARBA" id="ARBA00022692"/>
    </source>
</evidence>
<dbReference type="EMBL" id="MQMF01000001">
    <property type="protein sequence ID" value="OOE14815.1"/>
    <property type="molecule type" value="Genomic_DNA"/>
</dbReference>
<feature type="transmembrane region" description="Helical" evidence="6">
    <location>
        <begin position="6"/>
        <end position="25"/>
    </location>
</feature>
<accession>A0A1V3GD89</accession>
<keyword evidence="5 6" id="KW-0472">Membrane</keyword>
<feature type="transmembrane region" description="Helical" evidence="6">
    <location>
        <begin position="261"/>
        <end position="280"/>
    </location>
</feature>
<sequence>MVYLFLLLFLLTAFLFFYGLLKLIFMSNKRLERRMKHFLELESGKKPKTSNFNAFVQVQMYKQKVRDEVLSKEKNKKLSVMLEQAGIPLKPEEYVLFQWILIALLAMFFLLITNSFFLLIIGAIIGFITPGMWVKKKKKQRIKQFNDGLPDLITTVVGSLRAGFSFPQALMTVVEEAQSPVKEEMERVLKEMQYGSTIEEALNELKVRMPSEDLDLMIQAIIIQRTVGGNLATVLDKIVETIRDRTKIQRQITTLTAQGKLSGIIIGLLPLILAILLYMIEPDYIGTLFENVIGWVMIACGSISGIVGFILIRKITTIEV</sequence>
<comment type="subcellular location">
    <subcellularLocation>
        <location evidence="1">Cell membrane</location>
        <topology evidence="1">Multi-pass membrane protein</topology>
    </subcellularLocation>
</comment>
<evidence type="ECO:0000313" key="9">
    <source>
        <dbReference type="Proteomes" id="UP000188597"/>
    </source>
</evidence>
<dbReference type="GO" id="GO:0005886">
    <property type="term" value="C:plasma membrane"/>
    <property type="evidence" value="ECO:0007669"/>
    <property type="project" value="UniProtKB-SubCell"/>
</dbReference>
<feature type="transmembrane region" description="Helical" evidence="6">
    <location>
        <begin position="116"/>
        <end position="134"/>
    </location>
</feature>
<feature type="transmembrane region" description="Helical" evidence="6">
    <location>
        <begin position="292"/>
        <end position="312"/>
    </location>
</feature>
<name>A0A1V3GD89_9BACL</name>
<evidence type="ECO:0000313" key="8">
    <source>
        <dbReference type="EMBL" id="OOE14815.1"/>
    </source>
</evidence>
<proteinExistence type="predicted"/>
<reference evidence="8 9" key="1">
    <citation type="submission" date="2016-11" db="EMBL/GenBank/DDBJ databases">
        <authorList>
            <person name="Jaros S."/>
            <person name="Januszkiewicz K."/>
            <person name="Wedrychowicz H."/>
        </authorList>
    </citation>
    <scope>NUCLEOTIDE SEQUENCE [LARGE SCALE GENOMIC DNA]</scope>
    <source>
        <strain evidence="8 9">Con a/3</strain>
    </source>
</reference>
<evidence type="ECO:0000256" key="4">
    <source>
        <dbReference type="ARBA" id="ARBA00022989"/>
    </source>
</evidence>
<dbReference type="RefSeq" id="WP_077360791.1">
    <property type="nucleotide sequence ID" value="NZ_MQMF01000001.1"/>
</dbReference>
<dbReference type="Pfam" id="PF00482">
    <property type="entry name" value="T2SSF"/>
    <property type="match status" value="1"/>
</dbReference>
<evidence type="ECO:0000256" key="5">
    <source>
        <dbReference type="ARBA" id="ARBA00023136"/>
    </source>
</evidence>
<dbReference type="InterPro" id="IPR018076">
    <property type="entry name" value="T2SS_GspF_dom"/>
</dbReference>
<dbReference type="Gene3D" id="1.20.81.30">
    <property type="entry name" value="Type II secretion system (T2SS), domain F"/>
    <property type="match status" value="1"/>
</dbReference>
<feature type="transmembrane region" description="Helical" evidence="6">
    <location>
        <begin position="94"/>
        <end position="110"/>
    </location>
</feature>
<evidence type="ECO:0000256" key="6">
    <source>
        <dbReference type="SAM" id="Phobius"/>
    </source>
</evidence>
<dbReference type="PANTHER" id="PTHR35007">
    <property type="entry name" value="INTEGRAL MEMBRANE PROTEIN-RELATED"/>
    <property type="match status" value="1"/>
</dbReference>
<evidence type="ECO:0000259" key="7">
    <source>
        <dbReference type="Pfam" id="PF00482"/>
    </source>
</evidence>
<protein>
    <submittedName>
        <fullName evidence="8">Type II secretion system protein</fullName>
    </submittedName>
</protein>
<dbReference type="OrthoDB" id="9803381at2"/>
<dbReference type="Proteomes" id="UP000188597">
    <property type="component" value="Unassembled WGS sequence"/>
</dbReference>